<comment type="caution">
    <text evidence="5">The sequence shown here is derived from an EMBL/GenBank/DDBJ whole genome shotgun (WGS) entry which is preliminary data.</text>
</comment>
<dbReference type="RefSeq" id="WP_131569350.1">
    <property type="nucleotide sequence ID" value="NZ_JAINFK010000003.1"/>
</dbReference>
<dbReference type="OrthoDB" id="9785826at2"/>
<dbReference type="PANTHER" id="PTHR24320">
    <property type="entry name" value="RETINOL DEHYDROGENASE"/>
    <property type="match status" value="1"/>
</dbReference>
<dbReference type="PANTHER" id="PTHR24320:SF148">
    <property type="entry name" value="NAD(P)-BINDING ROSSMANN-FOLD SUPERFAMILY PROTEIN"/>
    <property type="match status" value="1"/>
</dbReference>
<dbReference type="SMART" id="SM00822">
    <property type="entry name" value="PKS_KR"/>
    <property type="match status" value="1"/>
</dbReference>
<dbReference type="SUPFAM" id="SSF51735">
    <property type="entry name" value="NAD(P)-binding Rossmann-fold domains"/>
    <property type="match status" value="1"/>
</dbReference>
<evidence type="ECO:0000313" key="6">
    <source>
        <dbReference type="Proteomes" id="UP000291301"/>
    </source>
</evidence>
<organism evidence="5 6">
    <name type="scientific">Oricola cellulosilytica</name>
    <dbReference type="NCBI Taxonomy" id="1429082"/>
    <lineage>
        <taxon>Bacteria</taxon>
        <taxon>Pseudomonadati</taxon>
        <taxon>Pseudomonadota</taxon>
        <taxon>Alphaproteobacteria</taxon>
        <taxon>Hyphomicrobiales</taxon>
        <taxon>Ahrensiaceae</taxon>
        <taxon>Oricola</taxon>
    </lineage>
</organism>
<dbReference type="Pfam" id="PF00106">
    <property type="entry name" value="adh_short"/>
    <property type="match status" value="1"/>
</dbReference>
<dbReference type="InterPro" id="IPR020904">
    <property type="entry name" value="Sc_DH/Rdtase_CS"/>
</dbReference>
<evidence type="ECO:0000256" key="3">
    <source>
        <dbReference type="RuleBase" id="RU000363"/>
    </source>
</evidence>
<dbReference type="PRINTS" id="PR00080">
    <property type="entry name" value="SDRFAMILY"/>
</dbReference>
<name>A0A4R0P9P9_9HYPH</name>
<keyword evidence="2" id="KW-0560">Oxidoreductase</keyword>
<dbReference type="InterPro" id="IPR057326">
    <property type="entry name" value="KR_dom"/>
</dbReference>
<dbReference type="PRINTS" id="PR00081">
    <property type="entry name" value="GDHRDH"/>
</dbReference>
<dbReference type="AlphaFoldDB" id="A0A4R0P9P9"/>
<dbReference type="PROSITE" id="PS00061">
    <property type="entry name" value="ADH_SHORT"/>
    <property type="match status" value="1"/>
</dbReference>
<accession>A0A4R0P9P9</accession>
<protein>
    <submittedName>
        <fullName evidence="5">SDR family NAD(P)-dependent oxidoreductase</fullName>
    </submittedName>
</protein>
<reference evidence="5 6" key="1">
    <citation type="journal article" date="2015" name="Antonie Van Leeuwenhoek">
        <title>Oricola cellulosilytica gen. nov., sp. nov., a cellulose-degrading bacterium of the family Phyllobacteriaceae isolated from surface seashore water, and emended descriptions of Mesorhizobium loti and Phyllobacterium myrsinacearum.</title>
        <authorList>
            <person name="Hameed A."/>
            <person name="Shahina M."/>
            <person name="Lai W.A."/>
            <person name="Lin S.Y."/>
            <person name="Young L.S."/>
            <person name="Liu Y.C."/>
            <person name="Hsu Y.H."/>
            <person name="Young C.C."/>
        </authorList>
    </citation>
    <scope>NUCLEOTIDE SEQUENCE [LARGE SCALE GENOMIC DNA]</scope>
    <source>
        <strain evidence="5 6">KCTC 52183</strain>
    </source>
</reference>
<gene>
    <name evidence="5" type="ORF">E0D97_12410</name>
</gene>
<sequence length="268" mass="28053">MRKTILITGSTDGIGLETAKILAGEGHTVLLHGRSPAKLEAVAKIVAASAGDGRVDTFAADLSRMEHVMTLARDVAERHSRLDVLINNAGVLKTPDPVTEDGLDVRFAVNTLAPSLLTRLLLPLMDATSRVVNVSSAAQAPVDPDALAGRTRLADMDAYAQSKLALTAWSRAMAGRENGGPIFVAVNPGSLLASKMVKEGFGIAGKDLGIGADILTRAALSDEFADANGKYFNNDSGRFASPHPDALDPRKSGEIVRAIESLLPPAPT</sequence>
<dbReference type="Proteomes" id="UP000291301">
    <property type="component" value="Unassembled WGS sequence"/>
</dbReference>
<comment type="similarity">
    <text evidence="1 3">Belongs to the short-chain dehydrogenases/reductases (SDR) family.</text>
</comment>
<feature type="domain" description="Ketoreductase" evidence="4">
    <location>
        <begin position="3"/>
        <end position="172"/>
    </location>
</feature>
<evidence type="ECO:0000256" key="2">
    <source>
        <dbReference type="ARBA" id="ARBA00023002"/>
    </source>
</evidence>
<evidence type="ECO:0000313" key="5">
    <source>
        <dbReference type="EMBL" id="TCD13889.1"/>
    </source>
</evidence>
<dbReference type="Gene3D" id="3.40.50.720">
    <property type="entry name" value="NAD(P)-binding Rossmann-like Domain"/>
    <property type="match status" value="1"/>
</dbReference>
<proteinExistence type="inferred from homology"/>
<dbReference type="EMBL" id="SJST01000004">
    <property type="protein sequence ID" value="TCD13889.1"/>
    <property type="molecule type" value="Genomic_DNA"/>
</dbReference>
<evidence type="ECO:0000256" key="1">
    <source>
        <dbReference type="ARBA" id="ARBA00006484"/>
    </source>
</evidence>
<dbReference type="GO" id="GO:0016491">
    <property type="term" value="F:oxidoreductase activity"/>
    <property type="evidence" value="ECO:0007669"/>
    <property type="project" value="UniProtKB-KW"/>
</dbReference>
<dbReference type="InterPro" id="IPR036291">
    <property type="entry name" value="NAD(P)-bd_dom_sf"/>
</dbReference>
<evidence type="ECO:0000259" key="4">
    <source>
        <dbReference type="SMART" id="SM00822"/>
    </source>
</evidence>
<dbReference type="InterPro" id="IPR002347">
    <property type="entry name" value="SDR_fam"/>
</dbReference>
<keyword evidence="6" id="KW-1185">Reference proteome</keyword>